<evidence type="ECO:0000313" key="3">
    <source>
        <dbReference type="Proteomes" id="UP000092993"/>
    </source>
</evidence>
<dbReference type="STRING" id="5627.A0A1C7MFX9"/>
<organism evidence="2 3">
    <name type="scientific">Grifola frondosa</name>
    <name type="common">Maitake</name>
    <name type="synonym">Polyporus frondosus</name>
    <dbReference type="NCBI Taxonomy" id="5627"/>
    <lineage>
        <taxon>Eukaryota</taxon>
        <taxon>Fungi</taxon>
        <taxon>Dikarya</taxon>
        <taxon>Basidiomycota</taxon>
        <taxon>Agaricomycotina</taxon>
        <taxon>Agaricomycetes</taxon>
        <taxon>Polyporales</taxon>
        <taxon>Grifolaceae</taxon>
        <taxon>Grifola</taxon>
    </lineage>
</organism>
<feature type="compositionally biased region" description="Basic and acidic residues" evidence="1">
    <location>
        <begin position="1"/>
        <end position="10"/>
    </location>
</feature>
<feature type="region of interest" description="Disordered" evidence="1">
    <location>
        <begin position="1"/>
        <end position="34"/>
    </location>
</feature>
<accession>A0A1C7MFX9</accession>
<protein>
    <submittedName>
        <fullName evidence="2">Uncharacterized protein</fullName>
    </submittedName>
</protein>
<feature type="compositionally biased region" description="Low complexity" evidence="1">
    <location>
        <begin position="243"/>
        <end position="256"/>
    </location>
</feature>
<evidence type="ECO:0000256" key="1">
    <source>
        <dbReference type="SAM" id="MobiDB-lite"/>
    </source>
</evidence>
<keyword evidence="3" id="KW-1185">Reference proteome</keyword>
<sequence length="324" mass="35637">MFTTRGEVKVRSRIQKKTTRVSLPPSSDSASSESENVLPISYAAYTLPPSPLYSAGLNADRPPRHLLRFTLPTAQYQVSTIQDPLTGEIRSAPPKPQWLLDLEDNRAIIEIWVGPALWARKGVAEEPWESELLDSRISKTDLLSRSTDGEEQFPEELQTPLAVAEYLLEPSAQVSETAPPPDTSETENSRTFPEARQEAADSHSSLAVSTTELPPPESATSGLMRFLNGYTIYPNPLLRFTTQSRRSSTNVSTVTSELERRSSTGESKGSQSLGAPRQGTIMLSPRAVTNSMYPLSTVVIIALIAFQWDHCFGRSSPLQTSSML</sequence>
<feature type="compositionally biased region" description="Polar residues" evidence="1">
    <location>
        <begin position="264"/>
        <end position="273"/>
    </location>
</feature>
<dbReference type="Proteomes" id="UP000092993">
    <property type="component" value="Unassembled WGS sequence"/>
</dbReference>
<dbReference type="AlphaFoldDB" id="A0A1C7MFX9"/>
<evidence type="ECO:0000313" key="2">
    <source>
        <dbReference type="EMBL" id="OBZ73924.1"/>
    </source>
</evidence>
<feature type="compositionally biased region" description="Polar residues" evidence="1">
    <location>
        <begin position="202"/>
        <end position="212"/>
    </location>
</feature>
<feature type="region of interest" description="Disordered" evidence="1">
    <location>
        <begin position="243"/>
        <end position="278"/>
    </location>
</feature>
<reference evidence="2 3" key="1">
    <citation type="submission" date="2016-03" db="EMBL/GenBank/DDBJ databases">
        <title>Whole genome sequencing of Grifola frondosa 9006-11.</title>
        <authorList>
            <person name="Min B."/>
            <person name="Park H."/>
            <person name="Kim J.-G."/>
            <person name="Cho H."/>
            <person name="Oh Y.-L."/>
            <person name="Kong W.-S."/>
            <person name="Choi I.-G."/>
        </authorList>
    </citation>
    <scope>NUCLEOTIDE SEQUENCE [LARGE SCALE GENOMIC DNA]</scope>
    <source>
        <strain evidence="2 3">9006-11</strain>
    </source>
</reference>
<dbReference type="EMBL" id="LUGG01000006">
    <property type="protein sequence ID" value="OBZ73924.1"/>
    <property type="molecule type" value="Genomic_DNA"/>
</dbReference>
<feature type="region of interest" description="Disordered" evidence="1">
    <location>
        <begin position="172"/>
        <end position="220"/>
    </location>
</feature>
<gene>
    <name evidence="2" type="ORF">A0H81_06442</name>
</gene>
<proteinExistence type="predicted"/>
<feature type="compositionally biased region" description="Low complexity" evidence="1">
    <location>
        <begin position="22"/>
        <end position="34"/>
    </location>
</feature>
<comment type="caution">
    <text evidence="2">The sequence shown here is derived from an EMBL/GenBank/DDBJ whole genome shotgun (WGS) entry which is preliminary data.</text>
</comment>
<name>A0A1C7MFX9_GRIFR</name>
<dbReference type="OrthoDB" id="196858at2759"/>